<dbReference type="InterPro" id="IPR046622">
    <property type="entry name" value="DUF6735"/>
</dbReference>
<keyword evidence="3" id="KW-1185">Reference proteome</keyword>
<dbReference type="Proteomes" id="UP001597185">
    <property type="component" value="Unassembled WGS sequence"/>
</dbReference>
<dbReference type="RefSeq" id="WP_256418151.1">
    <property type="nucleotide sequence ID" value="NZ_JANHDL010000004.1"/>
</dbReference>
<protein>
    <submittedName>
        <fullName evidence="2">DUF6735 family protein</fullName>
    </submittedName>
</protein>
<evidence type="ECO:0000256" key="1">
    <source>
        <dbReference type="SAM" id="MobiDB-lite"/>
    </source>
</evidence>
<evidence type="ECO:0000313" key="3">
    <source>
        <dbReference type="Proteomes" id="UP001597185"/>
    </source>
</evidence>
<accession>A0ABD6C0S2</accession>
<name>A0ABD6C0S2_9EURY</name>
<dbReference type="Pfam" id="PF20509">
    <property type="entry name" value="DUF6735"/>
    <property type="match status" value="1"/>
</dbReference>
<proteinExistence type="predicted"/>
<comment type="caution">
    <text evidence="2">The sequence shown here is derived from an EMBL/GenBank/DDBJ whole genome shotgun (WGS) entry which is preliminary data.</text>
</comment>
<sequence length="305" mass="34451">MSHRALVAVPAESDSSKYDVYKSRNGAHRFKLHPHFEALGESGLAELQKKNFEPPRVVDPPEGETHVPQSDEPMVQKEPLYEGVSIDELLSETCFILFDALYVVEEDGVSTYYMNWTGVNMQSTLAAHGTLEVYPELGGGYPGSKDPYYRIEGDAFLDLTKATQHRPDAPPIGYVEDVLSKVHMGIFRNMVHQMGREQRPSIVHADLAFVYRPNGNPVKQSLGVTRQFGVCIDAEIGDIDPGIVWEDFYERANTLRWNHMLQWNRHFMDGKSRSPEVLNNAVLDFVEKTRIEFGNVRANNPNTVA</sequence>
<gene>
    <name evidence="2" type="ORF">ACFR9T_07320</name>
</gene>
<dbReference type="AlphaFoldDB" id="A0ABD6C0S2"/>
<feature type="region of interest" description="Disordered" evidence="1">
    <location>
        <begin position="53"/>
        <end position="72"/>
    </location>
</feature>
<evidence type="ECO:0000313" key="2">
    <source>
        <dbReference type="EMBL" id="MFD1570401.1"/>
    </source>
</evidence>
<organism evidence="2 3">
    <name type="scientific">Halorubrum laminariae</name>
    <dbReference type="NCBI Taxonomy" id="1433523"/>
    <lineage>
        <taxon>Archaea</taxon>
        <taxon>Methanobacteriati</taxon>
        <taxon>Methanobacteriota</taxon>
        <taxon>Stenosarchaea group</taxon>
        <taxon>Halobacteria</taxon>
        <taxon>Halobacteriales</taxon>
        <taxon>Haloferacaceae</taxon>
        <taxon>Halorubrum</taxon>
    </lineage>
</organism>
<dbReference type="EMBL" id="JBHUDB010000002">
    <property type="protein sequence ID" value="MFD1570401.1"/>
    <property type="molecule type" value="Genomic_DNA"/>
</dbReference>
<reference evidence="2 3" key="1">
    <citation type="journal article" date="2019" name="Int. J. Syst. Evol. Microbiol.">
        <title>The Global Catalogue of Microorganisms (GCM) 10K type strain sequencing project: providing services to taxonomists for standard genome sequencing and annotation.</title>
        <authorList>
            <consortium name="The Broad Institute Genomics Platform"/>
            <consortium name="The Broad Institute Genome Sequencing Center for Infectious Disease"/>
            <person name="Wu L."/>
            <person name="Ma J."/>
        </authorList>
    </citation>
    <scope>NUCLEOTIDE SEQUENCE [LARGE SCALE GENOMIC DNA]</scope>
    <source>
        <strain evidence="2 3">CGMCC 1.12689</strain>
    </source>
</reference>